<dbReference type="AlphaFoldDB" id="A0A8J1YC28"/>
<evidence type="ECO:0000313" key="3">
    <source>
        <dbReference type="EMBL" id="CAH1800503.1"/>
    </source>
</evidence>
<organism evidence="3 4">
    <name type="scientific">Owenia fusiformis</name>
    <name type="common">Polychaete worm</name>
    <dbReference type="NCBI Taxonomy" id="6347"/>
    <lineage>
        <taxon>Eukaryota</taxon>
        <taxon>Metazoa</taxon>
        <taxon>Spiralia</taxon>
        <taxon>Lophotrochozoa</taxon>
        <taxon>Annelida</taxon>
        <taxon>Polychaeta</taxon>
        <taxon>Sedentaria</taxon>
        <taxon>Canalipalpata</taxon>
        <taxon>Sabellida</taxon>
        <taxon>Oweniida</taxon>
        <taxon>Oweniidae</taxon>
        <taxon>Owenia</taxon>
    </lineage>
</organism>
<name>A0A8J1YC28_OWEFU</name>
<dbReference type="SUPFAM" id="SSF56601">
    <property type="entry name" value="beta-lactamase/transpeptidase-like"/>
    <property type="match status" value="1"/>
</dbReference>
<dbReference type="PANTHER" id="PTHR46825:SF15">
    <property type="entry name" value="BETA-LACTAMASE-RELATED DOMAIN-CONTAINING PROTEIN"/>
    <property type="match status" value="1"/>
</dbReference>
<dbReference type="PANTHER" id="PTHR46825">
    <property type="entry name" value="D-ALANYL-D-ALANINE-CARBOXYPEPTIDASE/ENDOPEPTIDASE AMPH"/>
    <property type="match status" value="1"/>
</dbReference>
<dbReference type="Proteomes" id="UP000749559">
    <property type="component" value="Unassembled WGS sequence"/>
</dbReference>
<feature type="compositionally biased region" description="Low complexity" evidence="1">
    <location>
        <begin position="610"/>
        <end position="619"/>
    </location>
</feature>
<protein>
    <submittedName>
        <fullName evidence="3">Uncharacterized protein</fullName>
    </submittedName>
</protein>
<sequence length="651" mass="73185">MVRLLNTSMVWVPSMLLLVATLNVGGGYTQELTQKELQFVDDLIRELMKCNDIVGMPLTLVRGGKTVLAKGYGLAEDYSDDKRDVPVTNKTIFPMASVSKHFTGTIISHLIQNTNITWDSPVSDIMRSLGEEFHFYDPWLTKEVSLRDVIAHKTGIPGHPTLMAADVFSREEIIPRLRFLRPTKPLRLQWNYNNPLYALLGIIPQKMTGKTWEELVKQELYDKLDMNDSSFLDWGPRTNWTDWARWHITVSGQSLSGPLDLTSFSGMGRALGPGAGVALTAEDAGKWLSFQLTHGKDANGRQVVSEDVINKMREASIVFTRHPNPRNTLPVAPYSHGTDRYGQGIFIGWHRGLPLYQHSGGMGGYSSHMAMLPTANIGVSMARNSLGDPFGFLRASQALFDMLLGETPLYNSSTICNPNNLGHERPGDVKDEDLGFTRLIPSLLREAVPDIKKELHKSPNTMTPKAFALKTLLEKIGKQSGLQFEYPRVPKQRHRTRRDISAYLGIYGNFAYGNVTILFDPEVPDNSSLILRYGILNFELFPGNKTDHFELDVLWFIPQTVRFWSSKGNSVIDRMEAQLDPTDDRYIYEKGLKLSDVPPPNTGEWPTAPPSVSTTPSPTSGVNKLKIHHTWILFLVCMTRGLIINMHYERT</sequence>
<dbReference type="Pfam" id="PF00144">
    <property type="entry name" value="Beta-lactamase"/>
    <property type="match status" value="1"/>
</dbReference>
<keyword evidence="2" id="KW-0732">Signal</keyword>
<proteinExistence type="predicted"/>
<dbReference type="OrthoDB" id="5946976at2759"/>
<reference evidence="3" key="1">
    <citation type="submission" date="2022-03" db="EMBL/GenBank/DDBJ databases">
        <authorList>
            <person name="Martin C."/>
        </authorList>
    </citation>
    <scope>NUCLEOTIDE SEQUENCE</scope>
</reference>
<evidence type="ECO:0000313" key="4">
    <source>
        <dbReference type="Proteomes" id="UP000749559"/>
    </source>
</evidence>
<evidence type="ECO:0000256" key="2">
    <source>
        <dbReference type="SAM" id="SignalP"/>
    </source>
</evidence>
<keyword evidence="4" id="KW-1185">Reference proteome</keyword>
<feature type="region of interest" description="Disordered" evidence="1">
    <location>
        <begin position="595"/>
        <end position="619"/>
    </location>
</feature>
<gene>
    <name evidence="3" type="ORF">OFUS_LOCUS24378</name>
</gene>
<dbReference type="InterPro" id="IPR050491">
    <property type="entry name" value="AmpC-like"/>
</dbReference>
<feature type="chain" id="PRO_5044323213" evidence="2">
    <location>
        <begin position="30"/>
        <end position="651"/>
    </location>
</feature>
<feature type="signal peptide" evidence="2">
    <location>
        <begin position="1"/>
        <end position="29"/>
    </location>
</feature>
<dbReference type="InterPro" id="IPR001466">
    <property type="entry name" value="Beta-lactam-related"/>
</dbReference>
<accession>A0A8J1YC28</accession>
<dbReference type="InterPro" id="IPR012338">
    <property type="entry name" value="Beta-lactam/transpept-like"/>
</dbReference>
<evidence type="ECO:0000256" key="1">
    <source>
        <dbReference type="SAM" id="MobiDB-lite"/>
    </source>
</evidence>
<dbReference type="EMBL" id="CAIIXF020000012">
    <property type="protein sequence ID" value="CAH1800503.1"/>
    <property type="molecule type" value="Genomic_DNA"/>
</dbReference>
<comment type="caution">
    <text evidence="3">The sequence shown here is derived from an EMBL/GenBank/DDBJ whole genome shotgun (WGS) entry which is preliminary data.</text>
</comment>
<dbReference type="Gene3D" id="3.40.710.10">
    <property type="entry name" value="DD-peptidase/beta-lactamase superfamily"/>
    <property type="match status" value="1"/>
</dbReference>